<dbReference type="Proteomes" id="UP001198701">
    <property type="component" value="Unassembled WGS sequence"/>
</dbReference>
<feature type="domain" description="Putative auto-transporter adhesin head GIN" evidence="2">
    <location>
        <begin position="28"/>
        <end position="190"/>
    </location>
</feature>
<name>A0ABS8IUK4_9BURK</name>
<dbReference type="InterPro" id="IPR021255">
    <property type="entry name" value="DUF2807"/>
</dbReference>
<dbReference type="PANTHER" id="PTHR39200">
    <property type="entry name" value="HYPOTHETICAL EXPORTED PROTEIN"/>
    <property type="match status" value="1"/>
</dbReference>
<keyword evidence="4" id="KW-1185">Reference proteome</keyword>
<protein>
    <submittedName>
        <fullName evidence="3">DUF2807 domain-containing protein</fullName>
    </submittedName>
</protein>
<comment type="caution">
    <text evidence="3">The sequence shown here is derived from an EMBL/GenBank/DDBJ whole genome shotgun (WGS) entry which is preliminary data.</text>
</comment>
<evidence type="ECO:0000256" key="1">
    <source>
        <dbReference type="SAM" id="SignalP"/>
    </source>
</evidence>
<feature type="signal peptide" evidence="1">
    <location>
        <begin position="1"/>
        <end position="19"/>
    </location>
</feature>
<dbReference type="EMBL" id="JAJHPV010000012">
    <property type="protein sequence ID" value="MCC6070939.1"/>
    <property type="molecule type" value="Genomic_DNA"/>
</dbReference>
<dbReference type="PANTHER" id="PTHR39200:SF1">
    <property type="entry name" value="AUTO-TRANSPORTER ADHESIN HEAD GIN DOMAIN-CONTAINING PROTEIN-RELATED"/>
    <property type="match status" value="1"/>
</dbReference>
<accession>A0ABS8IUK4</accession>
<dbReference type="Pfam" id="PF10988">
    <property type="entry name" value="DUF2807"/>
    <property type="match status" value="1"/>
</dbReference>
<keyword evidence="1" id="KW-0732">Signal</keyword>
<evidence type="ECO:0000313" key="4">
    <source>
        <dbReference type="Proteomes" id="UP001198701"/>
    </source>
</evidence>
<sequence>MLRPTLALLLCLASVTAHADEQTRNVGQFKKIAISGPMNLIVDAGKPFAVSVQGDAKFINRVTTKVVNGELRIGMSDDGNKNVRKHDRIVISMPSLSAFEGEGAGLARLNNIQSDRLDVDYAGAGSLVINGKVRHLRIEAEGVGEVDTKALIAQEADVSFEGIGAVSIHASEKLTANVEGMGNLTYYGNPRIVNKSVSGIGSVTAAR</sequence>
<evidence type="ECO:0000259" key="2">
    <source>
        <dbReference type="Pfam" id="PF10988"/>
    </source>
</evidence>
<reference evidence="3 4" key="1">
    <citation type="submission" date="2021-11" db="EMBL/GenBank/DDBJ databases">
        <authorList>
            <person name="Huq M.A."/>
        </authorList>
    </citation>
    <scope>NUCLEOTIDE SEQUENCE [LARGE SCALE GENOMIC DNA]</scope>
    <source>
        <strain evidence="3 4">MAHUQ-52</strain>
    </source>
</reference>
<feature type="chain" id="PRO_5047134585" evidence="1">
    <location>
        <begin position="20"/>
        <end position="207"/>
    </location>
</feature>
<organism evidence="3 4">
    <name type="scientific">Massilia agrisoli</name>
    <dbReference type="NCBI Taxonomy" id="2892444"/>
    <lineage>
        <taxon>Bacteria</taxon>
        <taxon>Pseudomonadati</taxon>
        <taxon>Pseudomonadota</taxon>
        <taxon>Betaproteobacteria</taxon>
        <taxon>Burkholderiales</taxon>
        <taxon>Oxalobacteraceae</taxon>
        <taxon>Telluria group</taxon>
        <taxon>Massilia</taxon>
    </lineage>
</organism>
<proteinExistence type="predicted"/>
<gene>
    <name evidence="3" type="ORF">LMJ30_08220</name>
</gene>
<evidence type="ECO:0000313" key="3">
    <source>
        <dbReference type="EMBL" id="MCC6070939.1"/>
    </source>
</evidence>
<dbReference type="RefSeq" id="WP_229431858.1">
    <property type="nucleotide sequence ID" value="NZ_JAJHPV010000012.1"/>
</dbReference>
<dbReference type="Gene3D" id="2.160.20.120">
    <property type="match status" value="2"/>
</dbReference>